<comment type="subcellular location">
    <subcellularLocation>
        <location evidence="1">Cell membrane</location>
        <topology evidence="1">Multi-pass membrane protein</topology>
    </subcellularLocation>
</comment>
<proteinExistence type="inferred from homology"/>
<feature type="transmembrane region" description="Helical" evidence="10">
    <location>
        <begin position="173"/>
        <end position="195"/>
    </location>
</feature>
<keyword evidence="8" id="KW-0175">Coiled coil</keyword>
<dbReference type="PANTHER" id="PTHR11388">
    <property type="entry name" value="ORGANIC ANION TRANSPORTER"/>
    <property type="match status" value="1"/>
</dbReference>
<dbReference type="OrthoDB" id="5062115at2759"/>
<gene>
    <name evidence="12" type="ORF">FF38_00286</name>
</gene>
<dbReference type="InterPro" id="IPR036259">
    <property type="entry name" value="MFS_trans_sf"/>
</dbReference>
<feature type="domain" description="Kazal-like" evidence="11">
    <location>
        <begin position="1274"/>
        <end position="1330"/>
    </location>
</feature>
<dbReference type="GO" id="GO:0015347">
    <property type="term" value="F:sodium-independent organic anion transmembrane transporter activity"/>
    <property type="evidence" value="ECO:0007669"/>
    <property type="project" value="TreeGrafter"/>
</dbReference>
<name>A0A0L0BLD5_LUCCU</name>
<reference evidence="12 13" key="1">
    <citation type="journal article" date="2015" name="Nat. Commun.">
        <title>Lucilia cuprina genome unlocks parasitic fly biology to underpin future interventions.</title>
        <authorList>
            <person name="Anstead C.A."/>
            <person name="Korhonen P.K."/>
            <person name="Young N.D."/>
            <person name="Hall R.S."/>
            <person name="Jex A.R."/>
            <person name="Murali S.C."/>
            <person name="Hughes D.S."/>
            <person name="Lee S.F."/>
            <person name="Perry T."/>
            <person name="Stroehlein A.J."/>
            <person name="Ansell B.R."/>
            <person name="Breugelmans B."/>
            <person name="Hofmann A."/>
            <person name="Qu J."/>
            <person name="Dugan S."/>
            <person name="Lee S.L."/>
            <person name="Chao H."/>
            <person name="Dinh H."/>
            <person name="Han Y."/>
            <person name="Doddapaneni H.V."/>
            <person name="Worley K.C."/>
            <person name="Muzny D.M."/>
            <person name="Ioannidis P."/>
            <person name="Waterhouse R.M."/>
            <person name="Zdobnov E.M."/>
            <person name="James P.J."/>
            <person name="Bagnall N.H."/>
            <person name="Kotze A.C."/>
            <person name="Gibbs R.A."/>
            <person name="Richards S."/>
            <person name="Batterham P."/>
            <person name="Gasser R.B."/>
        </authorList>
    </citation>
    <scope>NUCLEOTIDE SEQUENCE [LARGE SCALE GENOMIC DNA]</scope>
    <source>
        <strain evidence="12 13">LS</strain>
        <tissue evidence="12">Full body</tissue>
    </source>
</reference>
<keyword evidence="5 10" id="KW-1133">Transmembrane helix</keyword>
<feature type="domain" description="Kazal-like" evidence="11">
    <location>
        <begin position="528"/>
        <end position="584"/>
    </location>
</feature>
<feature type="transmembrane region" description="Helical" evidence="10">
    <location>
        <begin position="934"/>
        <end position="956"/>
    </location>
</feature>
<evidence type="ECO:0000256" key="1">
    <source>
        <dbReference type="ARBA" id="ARBA00004651"/>
    </source>
</evidence>
<dbReference type="NCBIfam" id="TIGR00805">
    <property type="entry name" value="oat"/>
    <property type="match status" value="2"/>
</dbReference>
<feature type="region of interest" description="Disordered" evidence="9">
    <location>
        <begin position="1"/>
        <end position="68"/>
    </location>
</feature>
<feature type="transmembrane region" description="Helical" evidence="10">
    <location>
        <begin position="686"/>
        <end position="711"/>
    </location>
</feature>
<feature type="transmembrane region" description="Helical" evidence="10">
    <location>
        <begin position="491"/>
        <end position="510"/>
    </location>
</feature>
<evidence type="ECO:0000313" key="12">
    <source>
        <dbReference type="EMBL" id="KNC20900.1"/>
    </source>
</evidence>
<feature type="transmembrane region" description="Helical" evidence="10">
    <location>
        <begin position="107"/>
        <end position="125"/>
    </location>
</feature>
<organism evidence="12 13">
    <name type="scientific">Lucilia cuprina</name>
    <name type="common">Green bottle fly</name>
    <name type="synonym">Australian sheep blowfly</name>
    <dbReference type="NCBI Taxonomy" id="7375"/>
    <lineage>
        <taxon>Eukaryota</taxon>
        <taxon>Metazoa</taxon>
        <taxon>Ecdysozoa</taxon>
        <taxon>Arthropoda</taxon>
        <taxon>Hexapoda</taxon>
        <taxon>Insecta</taxon>
        <taxon>Pterygota</taxon>
        <taxon>Neoptera</taxon>
        <taxon>Endopterygota</taxon>
        <taxon>Diptera</taxon>
        <taxon>Brachycera</taxon>
        <taxon>Muscomorpha</taxon>
        <taxon>Oestroidea</taxon>
        <taxon>Calliphoridae</taxon>
        <taxon>Luciliinae</taxon>
        <taxon>Lucilia</taxon>
    </lineage>
</organism>
<dbReference type="Pfam" id="PF03137">
    <property type="entry name" value="OATP"/>
    <property type="match status" value="2"/>
</dbReference>
<evidence type="ECO:0000256" key="9">
    <source>
        <dbReference type="SAM" id="MobiDB-lite"/>
    </source>
</evidence>
<feature type="transmembrane region" description="Helical" evidence="10">
    <location>
        <begin position="420"/>
        <end position="439"/>
    </location>
</feature>
<comment type="caution">
    <text evidence="12">The sequence shown here is derived from an EMBL/GenBank/DDBJ whole genome shotgun (WGS) entry which is preliminary data.</text>
</comment>
<dbReference type="InterPro" id="IPR002350">
    <property type="entry name" value="Kazal_dom"/>
</dbReference>
<feature type="transmembrane region" description="Helical" evidence="10">
    <location>
        <begin position="333"/>
        <end position="353"/>
    </location>
</feature>
<feature type="transmembrane region" description="Helical" evidence="10">
    <location>
        <begin position="1237"/>
        <end position="1256"/>
    </location>
</feature>
<dbReference type="SUPFAM" id="SSF103473">
    <property type="entry name" value="MFS general substrate transporter"/>
    <property type="match status" value="4"/>
</dbReference>
<evidence type="ECO:0000259" key="11">
    <source>
        <dbReference type="PROSITE" id="PS51465"/>
    </source>
</evidence>
<feature type="transmembrane region" description="Helical" evidence="10">
    <location>
        <begin position="740"/>
        <end position="762"/>
    </location>
</feature>
<keyword evidence="6 10" id="KW-0472">Membrane</keyword>
<feature type="transmembrane region" description="Helical" evidence="10">
    <location>
        <begin position="459"/>
        <end position="479"/>
    </location>
</feature>
<keyword evidence="4 10" id="KW-0812">Transmembrane</keyword>
<feature type="transmembrane region" description="Helical" evidence="10">
    <location>
        <begin position="906"/>
        <end position="927"/>
    </location>
</feature>
<feature type="transmembrane region" description="Helical" evidence="10">
    <location>
        <begin position="1094"/>
        <end position="1114"/>
    </location>
</feature>
<feature type="transmembrane region" description="Helical" evidence="10">
    <location>
        <begin position="1011"/>
        <end position="1030"/>
    </location>
</feature>
<feature type="compositionally biased region" description="Polar residues" evidence="9">
    <location>
        <begin position="1"/>
        <end position="29"/>
    </location>
</feature>
<dbReference type="CDD" id="cd17336">
    <property type="entry name" value="MFS_SLCO_OATP"/>
    <property type="match status" value="2"/>
</dbReference>
<evidence type="ECO:0000256" key="8">
    <source>
        <dbReference type="SAM" id="Coils"/>
    </source>
</evidence>
<evidence type="ECO:0000256" key="10">
    <source>
        <dbReference type="SAM" id="Phobius"/>
    </source>
</evidence>
<feature type="transmembrane region" description="Helical" evidence="10">
    <location>
        <begin position="647"/>
        <end position="665"/>
    </location>
</feature>
<sequence>MVEIENQTSNNTMDANDKQLTQTITSAHSDNPEEITAESKLLNSSSNGSAPKNGLKKQKSVKSEQDRKMTEDINKLLRDMPLTDDMTCGFWIFKGTFFQRFANQTSYVVLYGLVGCIFSMTYAYFNGTITTIEKRFKIPSKNTGLISVGNDISQMMVSAVLSYYAGRGHRPRWIGFGLLTIVAFCLLTAAPHFLYGPGEDALALTAEFGALPDENATMEVLEEQRSKTLCRLRGDSIECEEGEGNFAPQVVLFLAQFISGIGGSLYYTLGVSYMDDNIKKSKTPVLLSLSYFLRMLGPAIGYALASLCLRIYIAPQLHPVIKMKDPRWLGAWWMGWLIIGTMILITGTCLTMFPRELPRAAARRMVEDERKKQRASIKDKEKTEKELLNEQLEDKPVVEHKASFKDMMITFKRLTTNKTLMYNNFSSVFYFFGYTPYWIFTPKYIEIQYRQSASTSSMVTGTVALAFSAVGVLLSGFIISKYKPRARYMAAWNVVVGFLTVAGIMTYAFIGCPGNEQSVVVNIHDKSISSAPTCNSECGCDYVRYSPVCGENNMTYISPCHAGCKKQHITNTGAKYFYDCSCIPSVNTTLSGSPAFQRLTSMDLTETDFNMSDSTTPSMITSLSSYPDVLFGSGGQAMSGACSVNCFTQFVTFLAVMCLLKFIGATGRASNFLVSVRCVPEKDKTAAMGFGMMMMSMMAFIPSPIFFGWVLDRLCLVWGKTCSNKGNCWLYDPESLRYTLNMTAAVFVTIGAIFDCGVWYYVKDLKIFDEEVKDVKLAIKLSREQIRMLVTGHCTIGNHASRMGLEYNDYYPLNDPETRKKLLETQKSYDNEELKRIFNDMPLTEDTTCGFGCFKGSFLQKFANQTAYVVVYGLVGCVYAMTNSYFHATITTLEKRFKIPTRNTGIIMVGNDISQMLCSAFLGYYVGRKHRPRWMGFGLLTLICFCMLTVTPHFIYGPGEDALSLTKEYGAISDINISLKDLQEQQQKRLCRNDGTGVECDIDEGVLLPQILLFIAQFIAGVGGSLYHTLGISYMDDNTEKSKAPAMLSLSYFFGLLGPSLGYTLASICLRMYITPYLTPIITQADSRWLGAWWLGWLIIAGLIFLCGLFLFMFPKELPMTAARRKLEDARAKVENMGKSVERLETKTSFKDMLKTFKNFLNNKIVAFNLSANILYFFGYLPYWIFTAKYIEIQYRQSAATSSMVTGTVALVFSAVGVLLSGVVISKFKPTARYLAAWNVLVDVVTVCGMFAYAFIGCPANDNSLINNSYDSSLSSSLSCNSICHCDYVRYMPVCGEDQMTYISPCHAGCKREHMDANGRKSYYDCSCIPNSNSTSNDNPLFNHLTLDDISNSTLSTGNFLSLGTGGQAIDGACPVNCTNQFYTFLAVMCVIKFFAATGRASNLLITMRSVAPEDKSAIMGFGMMLISLLCFIPAPIFFGWIFDRNCLVWGKTCSNKGNCWSYDSKNLRLTLNTVAASFVGLCIFCNVGVWYHVKNLKVFDDDDVKLKKLQISYLKEEQYIEAKE</sequence>
<feature type="transmembrane region" description="Helical" evidence="10">
    <location>
        <begin position="1165"/>
        <end position="1185"/>
    </location>
</feature>
<evidence type="ECO:0000313" key="13">
    <source>
        <dbReference type="Proteomes" id="UP000037069"/>
    </source>
</evidence>
<evidence type="ECO:0000256" key="6">
    <source>
        <dbReference type="ARBA" id="ARBA00023136"/>
    </source>
</evidence>
<evidence type="ECO:0000256" key="4">
    <source>
        <dbReference type="ARBA" id="ARBA00022692"/>
    </source>
</evidence>
<feature type="transmembrane region" description="Helical" evidence="10">
    <location>
        <begin position="291"/>
        <end position="313"/>
    </location>
</feature>
<dbReference type="EMBL" id="JRES01001695">
    <property type="protein sequence ID" value="KNC20900.1"/>
    <property type="molecule type" value="Genomic_DNA"/>
</dbReference>
<dbReference type="Pfam" id="PF07648">
    <property type="entry name" value="Kazal_2"/>
    <property type="match status" value="2"/>
</dbReference>
<dbReference type="PANTHER" id="PTHR11388:SF76">
    <property type="entry name" value="SOLUTE CARRIER ORGANIC ANION TRANSPORTER FAMILY MEMBER"/>
    <property type="match status" value="1"/>
</dbReference>
<protein>
    <recommendedName>
        <fullName evidence="11">Kazal-like domain-containing protein</fullName>
    </recommendedName>
</protein>
<comment type="similarity">
    <text evidence="2">Belongs to the organo anion transporter (TC 2.A.60) family.</text>
</comment>
<feature type="transmembrane region" description="Helical" evidence="10">
    <location>
        <begin position="867"/>
        <end position="886"/>
    </location>
</feature>
<feature type="transmembrane region" description="Helical" evidence="10">
    <location>
        <begin position="1470"/>
        <end position="1492"/>
    </location>
</feature>
<feature type="transmembrane region" description="Helical" evidence="10">
    <location>
        <begin position="1418"/>
        <end position="1443"/>
    </location>
</feature>
<dbReference type="Proteomes" id="UP000037069">
    <property type="component" value="Unassembled WGS sequence"/>
</dbReference>
<dbReference type="GO" id="GO:0016323">
    <property type="term" value="C:basolateral plasma membrane"/>
    <property type="evidence" value="ECO:0007669"/>
    <property type="project" value="TreeGrafter"/>
</dbReference>
<dbReference type="InterPro" id="IPR004156">
    <property type="entry name" value="OATP"/>
</dbReference>
<feature type="transmembrane region" description="Helical" evidence="10">
    <location>
        <begin position="1205"/>
        <end position="1225"/>
    </location>
</feature>
<keyword evidence="13" id="KW-1185">Reference proteome</keyword>
<dbReference type="PROSITE" id="PS51465">
    <property type="entry name" value="KAZAL_2"/>
    <property type="match status" value="2"/>
</dbReference>
<dbReference type="Gene3D" id="1.20.1250.20">
    <property type="entry name" value="MFS general substrate transporter like domains"/>
    <property type="match status" value="2"/>
</dbReference>
<dbReference type="InterPro" id="IPR036058">
    <property type="entry name" value="Kazal_dom_sf"/>
</dbReference>
<dbReference type="GO" id="GO:0043252">
    <property type="term" value="P:sodium-independent organic anion transport"/>
    <property type="evidence" value="ECO:0007669"/>
    <property type="project" value="TreeGrafter"/>
</dbReference>
<accession>A0A0L0BLD5</accession>
<feature type="transmembrane region" description="Helical" evidence="10">
    <location>
        <begin position="1050"/>
        <end position="1074"/>
    </location>
</feature>
<keyword evidence="3" id="KW-1003">Cell membrane</keyword>
<feature type="coiled-coil region" evidence="8">
    <location>
        <begin position="1120"/>
        <end position="1147"/>
    </location>
</feature>
<dbReference type="OMA" id="PHFFYGA"/>
<evidence type="ECO:0000256" key="3">
    <source>
        <dbReference type="ARBA" id="ARBA00022475"/>
    </source>
</evidence>
<evidence type="ECO:0000256" key="2">
    <source>
        <dbReference type="ARBA" id="ARBA00009657"/>
    </source>
</evidence>
<keyword evidence="7" id="KW-1015">Disulfide bond</keyword>
<feature type="transmembrane region" description="Helical" evidence="10">
    <location>
        <begin position="1382"/>
        <end position="1406"/>
    </location>
</feature>
<feature type="transmembrane region" description="Helical" evidence="10">
    <location>
        <begin position="250"/>
        <end position="270"/>
    </location>
</feature>
<evidence type="ECO:0000256" key="5">
    <source>
        <dbReference type="ARBA" id="ARBA00022989"/>
    </source>
</evidence>
<evidence type="ECO:0000256" key="7">
    <source>
        <dbReference type="ARBA" id="ARBA00023157"/>
    </source>
</evidence>
<feature type="transmembrane region" description="Helical" evidence="10">
    <location>
        <begin position="145"/>
        <end position="166"/>
    </location>
</feature>
<dbReference type="SUPFAM" id="SSF100895">
    <property type="entry name" value="Kazal-type serine protease inhibitors"/>
    <property type="match status" value="2"/>
</dbReference>
<feature type="compositionally biased region" description="Polar residues" evidence="9">
    <location>
        <begin position="41"/>
        <end position="50"/>
    </location>
</feature>